<dbReference type="Proteomes" id="UP000266673">
    <property type="component" value="Unassembled WGS sequence"/>
</dbReference>
<name>A0A397VRB7_9GLOM</name>
<accession>A0A397VRB7</accession>
<evidence type="ECO:0000259" key="1">
    <source>
        <dbReference type="PROSITE" id="PS50011"/>
    </source>
</evidence>
<keyword evidence="3" id="KW-1185">Reference proteome</keyword>
<dbReference type="EMBL" id="QKWP01000215">
    <property type="protein sequence ID" value="RIB24478.1"/>
    <property type="molecule type" value="Genomic_DNA"/>
</dbReference>
<comment type="caution">
    <text evidence="2">The sequence shown here is derived from an EMBL/GenBank/DDBJ whole genome shotgun (WGS) entry which is preliminary data.</text>
</comment>
<dbReference type="GO" id="GO:0004672">
    <property type="term" value="F:protein kinase activity"/>
    <property type="evidence" value="ECO:0007669"/>
    <property type="project" value="InterPro"/>
</dbReference>
<dbReference type="AlphaFoldDB" id="A0A397VRB7"/>
<organism evidence="2 3">
    <name type="scientific">Gigaspora rosea</name>
    <dbReference type="NCBI Taxonomy" id="44941"/>
    <lineage>
        <taxon>Eukaryota</taxon>
        <taxon>Fungi</taxon>
        <taxon>Fungi incertae sedis</taxon>
        <taxon>Mucoromycota</taxon>
        <taxon>Glomeromycotina</taxon>
        <taxon>Glomeromycetes</taxon>
        <taxon>Diversisporales</taxon>
        <taxon>Gigasporaceae</taxon>
        <taxon>Gigaspora</taxon>
    </lineage>
</organism>
<dbReference type="Gene3D" id="1.10.510.10">
    <property type="entry name" value="Transferase(Phosphotransferase) domain 1"/>
    <property type="match status" value="1"/>
</dbReference>
<evidence type="ECO:0000313" key="2">
    <source>
        <dbReference type="EMBL" id="RIB24478.1"/>
    </source>
</evidence>
<protein>
    <recommendedName>
        <fullName evidence="1">Protein kinase domain-containing protein</fullName>
    </recommendedName>
</protein>
<gene>
    <name evidence="2" type="ORF">C2G38_2168511</name>
</gene>
<dbReference type="InterPro" id="IPR011009">
    <property type="entry name" value="Kinase-like_dom_sf"/>
</dbReference>
<sequence>MDFLHEFEDIEKIGKGVLATVQRELHPHHGIRFKWMIRNNLDTIVKMDGKDKLIFCNVLHRNLVHRDLPGGNILQDDFKNAYIADLGLSITVNIALKLKPDEIL</sequence>
<dbReference type="InterPro" id="IPR000719">
    <property type="entry name" value="Prot_kinase_dom"/>
</dbReference>
<dbReference type="GO" id="GO:0005524">
    <property type="term" value="F:ATP binding"/>
    <property type="evidence" value="ECO:0007669"/>
    <property type="project" value="InterPro"/>
</dbReference>
<dbReference type="PROSITE" id="PS50011">
    <property type="entry name" value="PROTEIN_KINASE_DOM"/>
    <property type="match status" value="1"/>
</dbReference>
<reference evidence="2 3" key="1">
    <citation type="submission" date="2018-06" db="EMBL/GenBank/DDBJ databases">
        <title>Comparative genomics reveals the genomic features of Rhizophagus irregularis, R. cerebriforme, R. diaphanum and Gigaspora rosea, and their symbiotic lifestyle signature.</title>
        <authorList>
            <person name="Morin E."/>
            <person name="San Clemente H."/>
            <person name="Chen E.C.H."/>
            <person name="De La Providencia I."/>
            <person name="Hainaut M."/>
            <person name="Kuo A."/>
            <person name="Kohler A."/>
            <person name="Murat C."/>
            <person name="Tang N."/>
            <person name="Roy S."/>
            <person name="Loubradou J."/>
            <person name="Henrissat B."/>
            <person name="Grigoriev I.V."/>
            <person name="Corradi N."/>
            <person name="Roux C."/>
            <person name="Martin F.M."/>
        </authorList>
    </citation>
    <scope>NUCLEOTIDE SEQUENCE [LARGE SCALE GENOMIC DNA]</scope>
    <source>
        <strain evidence="2 3">DAOM 194757</strain>
    </source>
</reference>
<evidence type="ECO:0000313" key="3">
    <source>
        <dbReference type="Proteomes" id="UP000266673"/>
    </source>
</evidence>
<proteinExistence type="predicted"/>
<dbReference type="SUPFAM" id="SSF56112">
    <property type="entry name" value="Protein kinase-like (PK-like)"/>
    <property type="match status" value="1"/>
</dbReference>
<feature type="domain" description="Protein kinase" evidence="1">
    <location>
        <begin position="1"/>
        <end position="104"/>
    </location>
</feature>
<dbReference type="OrthoDB" id="346907at2759"/>